<dbReference type="Proteomes" id="UP001454036">
    <property type="component" value="Unassembled WGS sequence"/>
</dbReference>
<sequence length="296" mass="33752">MVTVRTFFAIAAVKNWELHQMDVHNAFLHGDLSEEIYMKLPPRFNKGCPELSYSDYSLFTLCKDKVRLHVLVYIDDLILTSNNSNAVANFKKYLSSCFHMKDLGVPKYFLGVEVARSREGIFFSQRKYVIDIISETGVLGSKPVGFPMEQNQRPAIHVLSQFLHEPCQDHWTVALRVVKYLKGCPGQGILLSATSALKFSDWCDSDWASRPITRRSVSEWIVFLGDSPVSWNPIELFCDSQSTLHLAQNPVFHERTKHIEIDCHFLRDAVLDGTIRLTHVSTTNQLTNIFSKALGR</sequence>
<evidence type="ECO:0000313" key="3">
    <source>
        <dbReference type="Proteomes" id="UP001454036"/>
    </source>
</evidence>
<dbReference type="CDD" id="cd09272">
    <property type="entry name" value="RNase_HI_RT_Ty1"/>
    <property type="match status" value="1"/>
</dbReference>
<evidence type="ECO:0000259" key="1">
    <source>
        <dbReference type="Pfam" id="PF07727"/>
    </source>
</evidence>
<proteinExistence type="predicted"/>
<dbReference type="AlphaFoldDB" id="A0AAV3NR25"/>
<organism evidence="2 3">
    <name type="scientific">Lithospermum erythrorhizon</name>
    <name type="common">Purple gromwell</name>
    <name type="synonym">Lithospermum officinale var. erythrorhizon</name>
    <dbReference type="NCBI Taxonomy" id="34254"/>
    <lineage>
        <taxon>Eukaryota</taxon>
        <taxon>Viridiplantae</taxon>
        <taxon>Streptophyta</taxon>
        <taxon>Embryophyta</taxon>
        <taxon>Tracheophyta</taxon>
        <taxon>Spermatophyta</taxon>
        <taxon>Magnoliopsida</taxon>
        <taxon>eudicotyledons</taxon>
        <taxon>Gunneridae</taxon>
        <taxon>Pentapetalae</taxon>
        <taxon>asterids</taxon>
        <taxon>lamiids</taxon>
        <taxon>Boraginales</taxon>
        <taxon>Boraginaceae</taxon>
        <taxon>Boraginoideae</taxon>
        <taxon>Lithospermeae</taxon>
        <taxon>Lithospermum</taxon>
    </lineage>
</organism>
<dbReference type="PANTHER" id="PTHR11439">
    <property type="entry name" value="GAG-POL-RELATED RETROTRANSPOSON"/>
    <property type="match status" value="1"/>
</dbReference>
<dbReference type="InterPro" id="IPR043502">
    <property type="entry name" value="DNA/RNA_pol_sf"/>
</dbReference>
<feature type="domain" description="Reverse transcriptase Ty1/copia-type" evidence="1">
    <location>
        <begin position="3"/>
        <end position="46"/>
    </location>
</feature>
<accession>A0AAV3NR25</accession>
<comment type="caution">
    <text evidence="2">The sequence shown here is derived from an EMBL/GenBank/DDBJ whole genome shotgun (WGS) entry which is preliminary data.</text>
</comment>
<feature type="domain" description="Reverse transcriptase Ty1/copia-type" evidence="1">
    <location>
        <begin position="58"/>
        <end position="149"/>
    </location>
</feature>
<keyword evidence="3" id="KW-1185">Reference proteome</keyword>
<dbReference type="EMBL" id="BAABME010000155">
    <property type="protein sequence ID" value="GAA0140208.1"/>
    <property type="molecule type" value="Genomic_DNA"/>
</dbReference>
<dbReference type="InterPro" id="IPR013103">
    <property type="entry name" value="RVT_2"/>
</dbReference>
<dbReference type="SUPFAM" id="SSF56672">
    <property type="entry name" value="DNA/RNA polymerases"/>
    <property type="match status" value="1"/>
</dbReference>
<evidence type="ECO:0000313" key="2">
    <source>
        <dbReference type="EMBL" id="GAA0140208.1"/>
    </source>
</evidence>
<gene>
    <name evidence="2" type="ORF">LIER_01596</name>
</gene>
<name>A0AAV3NR25_LITER</name>
<dbReference type="PANTHER" id="PTHR11439:SF470">
    <property type="entry name" value="CYSTEINE-RICH RLK (RECEPTOR-LIKE PROTEIN KINASE) 8"/>
    <property type="match status" value="1"/>
</dbReference>
<reference evidence="2 3" key="1">
    <citation type="submission" date="2024-01" db="EMBL/GenBank/DDBJ databases">
        <title>The complete chloroplast genome sequence of Lithospermum erythrorhizon: insights into the phylogenetic relationship among Boraginaceae species and the maternal lineages of purple gromwells.</title>
        <authorList>
            <person name="Okada T."/>
            <person name="Watanabe K."/>
        </authorList>
    </citation>
    <scope>NUCLEOTIDE SEQUENCE [LARGE SCALE GENOMIC DNA]</scope>
</reference>
<protein>
    <recommendedName>
        <fullName evidence="1">Reverse transcriptase Ty1/copia-type domain-containing protein</fullName>
    </recommendedName>
</protein>
<dbReference type="Pfam" id="PF07727">
    <property type="entry name" value="RVT_2"/>
    <property type="match status" value="2"/>
</dbReference>